<reference evidence="1 2" key="1">
    <citation type="submission" date="2018-07" db="EMBL/GenBank/DDBJ databases">
        <title>Genomic Encyclopedia of Type Strains, Phase IV (KMG-IV): sequencing the most valuable type-strain genomes for metagenomic binning, comparative biology and taxonomic classification.</title>
        <authorList>
            <person name="Goeker M."/>
        </authorList>
    </citation>
    <scope>NUCLEOTIDE SEQUENCE [LARGE SCALE GENOMIC DNA]</scope>
    <source>
        <strain evidence="1 2">DSM 14364</strain>
    </source>
</reference>
<proteinExistence type="predicted"/>
<organism evidence="1 2">
    <name type="scientific">Microvirga subterranea</name>
    <dbReference type="NCBI Taxonomy" id="186651"/>
    <lineage>
        <taxon>Bacteria</taxon>
        <taxon>Pseudomonadati</taxon>
        <taxon>Pseudomonadota</taxon>
        <taxon>Alphaproteobacteria</taxon>
        <taxon>Hyphomicrobiales</taxon>
        <taxon>Methylobacteriaceae</taxon>
        <taxon>Microvirga</taxon>
    </lineage>
</organism>
<keyword evidence="2" id="KW-1185">Reference proteome</keyword>
<name>A0A370HNP6_9HYPH</name>
<dbReference type="AlphaFoldDB" id="A0A370HNP6"/>
<gene>
    <name evidence="1" type="ORF">DES45_103455</name>
</gene>
<dbReference type="Proteomes" id="UP000254925">
    <property type="component" value="Unassembled WGS sequence"/>
</dbReference>
<evidence type="ECO:0000313" key="2">
    <source>
        <dbReference type="Proteomes" id="UP000254925"/>
    </source>
</evidence>
<dbReference type="RefSeq" id="WP_114769884.1">
    <property type="nucleotide sequence ID" value="NZ_QQBB01000003.1"/>
</dbReference>
<protein>
    <submittedName>
        <fullName evidence="1">Uncharacterized protein</fullName>
    </submittedName>
</protein>
<accession>A0A370HNP6</accession>
<comment type="caution">
    <text evidence="1">The sequence shown here is derived from an EMBL/GenBank/DDBJ whole genome shotgun (WGS) entry which is preliminary data.</text>
</comment>
<dbReference type="OrthoDB" id="8021370at2"/>
<dbReference type="EMBL" id="QQBB01000003">
    <property type="protein sequence ID" value="RDI60193.1"/>
    <property type="molecule type" value="Genomic_DNA"/>
</dbReference>
<sequence>MNIEIEYIARAFYDAHEDAQLWDCEPEIIKEEFRSFAREAIRLLAQHEAGAPFADMAPELSKAA</sequence>
<evidence type="ECO:0000313" key="1">
    <source>
        <dbReference type="EMBL" id="RDI60193.1"/>
    </source>
</evidence>